<feature type="compositionally biased region" description="Low complexity" evidence="1">
    <location>
        <begin position="32"/>
        <end position="44"/>
    </location>
</feature>
<accession>A0A6G5R630</accession>
<dbReference type="AlphaFoldDB" id="A0A6G5R630"/>
<organism evidence="2 3">
    <name type="scientific">Streptomyces hawaiiensis</name>
    <dbReference type="NCBI Taxonomy" id="67305"/>
    <lineage>
        <taxon>Bacteria</taxon>
        <taxon>Bacillati</taxon>
        <taxon>Actinomycetota</taxon>
        <taxon>Actinomycetes</taxon>
        <taxon>Kitasatosporales</taxon>
        <taxon>Streptomycetaceae</taxon>
        <taxon>Streptomyces</taxon>
    </lineage>
</organism>
<dbReference type="KEGG" id="shaw:CEB94_00235"/>
<protein>
    <submittedName>
        <fullName evidence="2">Uncharacterized protein</fullName>
    </submittedName>
</protein>
<feature type="compositionally biased region" description="Basic residues" evidence="1">
    <location>
        <begin position="15"/>
        <end position="31"/>
    </location>
</feature>
<proteinExistence type="predicted"/>
<feature type="region of interest" description="Disordered" evidence="1">
    <location>
        <begin position="1"/>
        <end position="55"/>
    </location>
</feature>
<evidence type="ECO:0000313" key="3">
    <source>
        <dbReference type="Proteomes" id="UP000495940"/>
    </source>
</evidence>
<evidence type="ECO:0000313" key="2">
    <source>
        <dbReference type="EMBL" id="QCD53538.1"/>
    </source>
</evidence>
<gene>
    <name evidence="2" type="ORF">CEB94_00235</name>
</gene>
<dbReference type="Proteomes" id="UP000495940">
    <property type="component" value="Chromosome"/>
</dbReference>
<reference evidence="2 3" key="1">
    <citation type="submission" date="2017-06" db="EMBL/GenBank/DDBJ databases">
        <title>Complete Genome Sequence of Streptomyces hawaiiensis NRRL 15010 and insights into acyldepsipeptides biosynthesis.</title>
        <authorList>
            <person name="Mariita R.M."/>
            <person name="Sello J.K."/>
        </authorList>
    </citation>
    <scope>NUCLEOTIDE SEQUENCE [LARGE SCALE GENOMIC DNA]</scope>
    <source>
        <strain evidence="2 3">ATCC 12236</strain>
    </source>
</reference>
<sequence length="102" mass="10811">MRGNGGATIRSSKPGSRRRPRKTRARWRRASASRCRSPSYASARLSPTRSGRGSLGSLLYRRALGEAVATALAVRDGAPSTDPAPTYAQVQALVDGPGVTCR</sequence>
<name>A0A6G5R630_9ACTN</name>
<evidence type="ECO:0000256" key="1">
    <source>
        <dbReference type="SAM" id="MobiDB-lite"/>
    </source>
</evidence>
<keyword evidence="3" id="KW-1185">Reference proteome</keyword>
<dbReference type="EMBL" id="CP021978">
    <property type="protein sequence ID" value="QCD53538.1"/>
    <property type="molecule type" value="Genomic_DNA"/>
</dbReference>